<reference evidence="3 4" key="1">
    <citation type="journal article" date="2024" name="Commun. Biol.">
        <title>Comparative genomic analysis of thermophilic fungi reveals convergent evolutionary adaptations and gene losses.</title>
        <authorList>
            <person name="Steindorff A.S."/>
            <person name="Aguilar-Pontes M.V."/>
            <person name="Robinson A.J."/>
            <person name="Andreopoulos B."/>
            <person name="LaButti K."/>
            <person name="Kuo A."/>
            <person name="Mondo S."/>
            <person name="Riley R."/>
            <person name="Otillar R."/>
            <person name="Haridas S."/>
            <person name="Lipzen A."/>
            <person name="Grimwood J."/>
            <person name="Schmutz J."/>
            <person name="Clum A."/>
            <person name="Reid I.D."/>
            <person name="Moisan M.C."/>
            <person name="Butler G."/>
            <person name="Nguyen T.T.M."/>
            <person name="Dewar K."/>
            <person name="Conant G."/>
            <person name="Drula E."/>
            <person name="Henrissat B."/>
            <person name="Hansel C."/>
            <person name="Singer S."/>
            <person name="Hutchinson M.I."/>
            <person name="de Vries R.P."/>
            <person name="Natvig D.O."/>
            <person name="Powell A.J."/>
            <person name="Tsang A."/>
            <person name="Grigoriev I.V."/>
        </authorList>
    </citation>
    <scope>NUCLEOTIDE SEQUENCE [LARGE SCALE GENOMIC DNA]</scope>
    <source>
        <strain evidence="3 4">CBS 494.80</strain>
    </source>
</reference>
<feature type="compositionally biased region" description="Polar residues" evidence="1">
    <location>
        <begin position="1"/>
        <end position="17"/>
    </location>
</feature>
<sequence>MSSSPIMASADSNSTTPPEGIMADTSKIDAHPSAIPNGQTSDGASTMLLTMSELVLHTLSSTRLETFPIFPNLPLEIRRLIWQKTLPPTARVHIMNYSGFSKIFPTQTLNDFKNLNKHYANPLPAALHVNQESRIEVLQTYALLPSSLTLSNIAPSFFISATDRIVLFTGAALNFDQNLNWKEDCCLSQLGKESFARYISRARFLRLDSFCVPWSNMTRAKILSRHTDEQHTATPDTEPFCCMFKHFPALNGVFVSVDSPEDDAYLSAGKGCRQLKILRQVLKYHRHEFAAGGLVPQMILIYKEPSKAYSFHEWYAMKRAEKLAKIASRNRVVAS</sequence>
<feature type="region of interest" description="Disordered" evidence="1">
    <location>
        <begin position="1"/>
        <end position="24"/>
    </location>
</feature>
<evidence type="ECO:0000313" key="4">
    <source>
        <dbReference type="Proteomes" id="UP001595075"/>
    </source>
</evidence>
<protein>
    <recommendedName>
        <fullName evidence="2">2EXR domain-containing protein</fullName>
    </recommendedName>
</protein>
<name>A0ABR4D2J1_9HELO</name>
<evidence type="ECO:0000259" key="2">
    <source>
        <dbReference type="Pfam" id="PF20150"/>
    </source>
</evidence>
<dbReference type="PANTHER" id="PTHR35910:SF6">
    <property type="entry name" value="2EXR DOMAIN-CONTAINING PROTEIN"/>
    <property type="match status" value="1"/>
</dbReference>
<comment type="caution">
    <text evidence="3">The sequence shown here is derived from an EMBL/GenBank/DDBJ whole genome shotgun (WGS) entry which is preliminary data.</text>
</comment>
<evidence type="ECO:0000313" key="3">
    <source>
        <dbReference type="EMBL" id="KAL2075848.1"/>
    </source>
</evidence>
<gene>
    <name evidence="3" type="ORF">VTL71DRAFT_791</name>
</gene>
<evidence type="ECO:0000256" key="1">
    <source>
        <dbReference type="SAM" id="MobiDB-lite"/>
    </source>
</evidence>
<accession>A0ABR4D2J1</accession>
<dbReference type="PANTHER" id="PTHR35910">
    <property type="entry name" value="2EXR DOMAIN-CONTAINING PROTEIN"/>
    <property type="match status" value="1"/>
</dbReference>
<dbReference type="Proteomes" id="UP001595075">
    <property type="component" value="Unassembled WGS sequence"/>
</dbReference>
<dbReference type="EMBL" id="JAZHXI010000001">
    <property type="protein sequence ID" value="KAL2075848.1"/>
    <property type="molecule type" value="Genomic_DNA"/>
</dbReference>
<dbReference type="Pfam" id="PF20150">
    <property type="entry name" value="2EXR"/>
    <property type="match status" value="1"/>
</dbReference>
<proteinExistence type="predicted"/>
<organism evidence="3 4">
    <name type="scientific">Oculimacula yallundae</name>
    <dbReference type="NCBI Taxonomy" id="86028"/>
    <lineage>
        <taxon>Eukaryota</taxon>
        <taxon>Fungi</taxon>
        <taxon>Dikarya</taxon>
        <taxon>Ascomycota</taxon>
        <taxon>Pezizomycotina</taxon>
        <taxon>Leotiomycetes</taxon>
        <taxon>Helotiales</taxon>
        <taxon>Ploettnerulaceae</taxon>
        <taxon>Oculimacula</taxon>
    </lineage>
</organism>
<keyword evidence="4" id="KW-1185">Reference proteome</keyword>
<dbReference type="InterPro" id="IPR045518">
    <property type="entry name" value="2EXR"/>
</dbReference>
<feature type="domain" description="2EXR" evidence="2">
    <location>
        <begin position="67"/>
        <end position="163"/>
    </location>
</feature>